<evidence type="ECO:0000256" key="4">
    <source>
        <dbReference type="SAM" id="SignalP"/>
    </source>
</evidence>
<dbReference type="InterPro" id="IPR051154">
    <property type="entry name" value="Prespore-cell_inducing_factor"/>
</dbReference>
<dbReference type="PROSITE" id="PS51820">
    <property type="entry name" value="PA14"/>
    <property type="match status" value="1"/>
</dbReference>
<evidence type="ECO:0000313" key="7">
    <source>
        <dbReference type="Proteomes" id="UP000184275"/>
    </source>
</evidence>
<dbReference type="PANTHER" id="PTHR31137:SF5">
    <property type="entry name" value="PROTEIN PSIQ-RELATED"/>
    <property type="match status" value="1"/>
</dbReference>
<feature type="domain" description="PA14" evidence="5">
    <location>
        <begin position="611"/>
        <end position="766"/>
    </location>
</feature>
<feature type="chain" id="PRO_5013155798" evidence="4">
    <location>
        <begin position="24"/>
        <end position="1383"/>
    </location>
</feature>
<keyword evidence="2 4" id="KW-0732">Signal</keyword>
<name>A0A1M6Y9K3_9BACT</name>
<evidence type="ECO:0000259" key="5">
    <source>
        <dbReference type="PROSITE" id="PS51820"/>
    </source>
</evidence>
<dbReference type="InterPro" id="IPR037524">
    <property type="entry name" value="PA14/GLEYA"/>
</dbReference>
<sequence>MGRMRLHRLFCVALLCLISASQAALTIHIQFPWRNDAAKASYQLHILGGTTSYNPDFGTTSVTKMASEGDGWFVYTWDKSVGDFQDWQSFDVKACPDSSDWNYNNNNCVPWKDAGGNAYAFKMSSTFGSDTEVWFWTDADGGYTKSFIAPGSKVVWFKSPWGNKALPRMIFGADSVMMRFAMDDASSCGWFYGAIRPAMLKSNVLKTAYFERMHASYLTAPAEGTLDLSQALSANDTVYVDGTLGDLTVSAQMGSLGECFDSTRVLHVYHPWRTNTSFRDKPLFISVGNNILNNPTAMDSTGEYPYWWHYEFPTSVTSKAEWVSSGATVNLYRLQNEWPQVVYFKDSEKPAISQFFPTGVYEAWLFTSTSVNGQLDISFAPLERKIVRVMSPWDNMTPSLLVGSDTVKMGPFSKDTCGWYQASYYKHVTDWSVLFKQTFGFERYTANGLKEGDPISLDSVFAVSDMAWVLPYPTSASKPQIYSEFPGRLGICPTMKISAMLIDWAGESHPNDVDVDFGGIYDGNSFTSVTFLDSTGTLQTNQKCQGHVRGMVRDTLVDGLPARMDSLLYPWGQCAAAHEIERWFVPETLATDAAGNKYTNATCRDIDLALDEEGFWLADITEAGSCNDPVNPGFYPLDDFEYLDSAKTVKNPKFDWDVQGCKHNYSFSMKISAQFQYVKGQYFEFRGDDDVWVFINNRLVVDIGGCHSPVEGAVDLDSLGLIEGETYPFRIFFSERNATGSNFKMRTSINLETEKTYYPVEIPTKDGTISYEIWQMLVDKSLSCDVSSVAKVDTIPAPSLFILMGQGLPDDGDTLVPGLNYGGILVSETMAGFSIDTAAIVRSRTLPPGSYTLFFFLESDLSQASSIHFSVPEYPLPTLVFADSLWNEISPDSVRLGQYAFIPYPVRVMAYYMGALCDSGCDGTLAFLTPDSLVLSDEAGGFVDSVKIVGGRALLYVMGTAAVVDGSFQLLGPAYENILTWSNIQLEKPPVPVPNGGYMRDRNGDGIADSLVLSYGEPIVDDNVPDSVAWLFGDSTWHGNDRASVEKHRYRDSLLVFEKDSLLSFLFTGNTSKSVYAGSYSSLFRKAVTDTLTGATDTLDFRVSGKIHDRIGPVITNAIVTPKSENIYQLAIVFSEAVDSNSFELDSIFEFKAWRNGLESSQNIFPVSGSRKTARYEVFYSNKNGTLPSVGDSIRFAPGVIKDLSNNAAAENNRWVRIVGEQYIDIISAKLFEADPEQLAEYEKAETIIPRKVALGSAYERVEKEVGLPGFLIRYDLGELAASTGASPESLYVKYDATFYTNLGVYVNAAKGKLLCTDEIFGGDCTQNPGYIYLAWNMRSNKGRLVSTGAYITKLDLKIGVLGGDAQKKEVTRSWGIRRKTEK</sequence>
<reference evidence="7" key="1">
    <citation type="submission" date="2016-11" db="EMBL/GenBank/DDBJ databases">
        <authorList>
            <person name="Varghese N."/>
            <person name="Submissions S."/>
        </authorList>
    </citation>
    <scope>NUCLEOTIDE SEQUENCE [LARGE SCALE GENOMIC DNA]</scope>
    <source>
        <strain evidence="7">UWOS</strain>
    </source>
</reference>
<accession>A0A1M6Y9K3</accession>
<dbReference type="NCBIfam" id="TIGR02148">
    <property type="entry name" value="Fibro_Slime"/>
    <property type="match status" value="1"/>
</dbReference>
<dbReference type="PANTHER" id="PTHR31137">
    <property type="entry name" value="PROTEIN PSIB-RELATED-RELATED"/>
    <property type="match status" value="1"/>
</dbReference>
<keyword evidence="3" id="KW-0325">Glycoprotein</keyword>
<dbReference type="GO" id="GO:0005576">
    <property type="term" value="C:extracellular region"/>
    <property type="evidence" value="ECO:0007669"/>
    <property type="project" value="TreeGrafter"/>
</dbReference>
<proteinExistence type="inferred from homology"/>
<gene>
    <name evidence="6" type="ORF">SAMN05720469_13922</name>
</gene>
<dbReference type="RefSeq" id="WP_244889397.1">
    <property type="nucleotide sequence ID" value="NZ_FRAW01000039.1"/>
</dbReference>
<organism evidence="6 7">
    <name type="scientific">Fibrobacter intestinalis</name>
    <dbReference type="NCBI Taxonomy" id="28122"/>
    <lineage>
        <taxon>Bacteria</taxon>
        <taxon>Pseudomonadati</taxon>
        <taxon>Fibrobacterota</taxon>
        <taxon>Fibrobacteria</taxon>
        <taxon>Fibrobacterales</taxon>
        <taxon>Fibrobacteraceae</taxon>
        <taxon>Fibrobacter</taxon>
    </lineage>
</organism>
<evidence type="ECO:0000256" key="3">
    <source>
        <dbReference type="ARBA" id="ARBA00023180"/>
    </source>
</evidence>
<feature type="signal peptide" evidence="4">
    <location>
        <begin position="1"/>
        <end position="23"/>
    </location>
</feature>
<keyword evidence="7" id="KW-1185">Reference proteome</keyword>
<protein>
    <submittedName>
        <fullName evidence="6">Fibro-slime domain-containing protein</fullName>
    </submittedName>
</protein>
<dbReference type="EMBL" id="FRAW01000039">
    <property type="protein sequence ID" value="SHL14976.1"/>
    <property type="molecule type" value="Genomic_DNA"/>
</dbReference>
<dbReference type="Pfam" id="PF07691">
    <property type="entry name" value="PA14"/>
    <property type="match status" value="1"/>
</dbReference>
<comment type="similarity">
    <text evidence="1">Belongs to the prespore-cell-inducing factor family.</text>
</comment>
<dbReference type="InterPro" id="IPR011658">
    <property type="entry name" value="PA14_dom"/>
</dbReference>
<dbReference type="InterPro" id="IPR011874">
    <property type="entry name" value="Fibro_Slime"/>
</dbReference>
<dbReference type="SMART" id="SM00758">
    <property type="entry name" value="PA14"/>
    <property type="match status" value="1"/>
</dbReference>
<evidence type="ECO:0000256" key="2">
    <source>
        <dbReference type="ARBA" id="ARBA00022729"/>
    </source>
</evidence>
<evidence type="ECO:0000256" key="1">
    <source>
        <dbReference type="ARBA" id="ARBA00008709"/>
    </source>
</evidence>
<dbReference type="Proteomes" id="UP000184275">
    <property type="component" value="Unassembled WGS sequence"/>
</dbReference>
<evidence type="ECO:0000313" key="6">
    <source>
        <dbReference type="EMBL" id="SHL14976.1"/>
    </source>
</evidence>